<dbReference type="InterPro" id="IPR011333">
    <property type="entry name" value="SKP1/BTB/POZ_sf"/>
</dbReference>
<proteinExistence type="predicted"/>
<dbReference type="Pfam" id="PF01466">
    <property type="entry name" value="Skp1"/>
    <property type="match status" value="1"/>
</dbReference>
<dbReference type="GO" id="GO:0006511">
    <property type="term" value="P:ubiquitin-dependent protein catabolic process"/>
    <property type="evidence" value="ECO:0007669"/>
    <property type="project" value="InterPro"/>
</dbReference>
<evidence type="ECO:0000256" key="2">
    <source>
        <dbReference type="SAM" id="Phobius"/>
    </source>
</evidence>
<evidence type="ECO:0000313" key="4">
    <source>
        <dbReference type="EMBL" id="RHN59528.1"/>
    </source>
</evidence>
<dbReference type="EMBL" id="PSQE01000004">
    <property type="protein sequence ID" value="RHN59528.1"/>
    <property type="molecule type" value="Genomic_DNA"/>
</dbReference>
<protein>
    <submittedName>
        <fullName evidence="4">Putative SKP1 component, dimerization</fullName>
    </submittedName>
</protein>
<organism evidence="4">
    <name type="scientific">Medicago truncatula</name>
    <name type="common">Barrel medic</name>
    <name type="synonym">Medicago tribuloides</name>
    <dbReference type="NCBI Taxonomy" id="3880"/>
    <lineage>
        <taxon>Eukaryota</taxon>
        <taxon>Viridiplantae</taxon>
        <taxon>Streptophyta</taxon>
        <taxon>Embryophyta</taxon>
        <taxon>Tracheophyta</taxon>
        <taxon>Spermatophyta</taxon>
        <taxon>Magnoliopsida</taxon>
        <taxon>eudicotyledons</taxon>
        <taxon>Gunneridae</taxon>
        <taxon>Pentapetalae</taxon>
        <taxon>rosids</taxon>
        <taxon>fabids</taxon>
        <taxon>Fabales</taxon>
        <taxon>Fabaceae</taxon>
        <taxon>Papilionoideae</taxon>
        <taxon>50 kb inversion clade</taxon>
        <taxon>NPAAA clade</taxon>
        <taxon>Hologalegina</taxon>
        <taxon>IRL clade</taxon>
        <taxon>Trifolieae</taxon>
        <taxon>Medicago</taxon>
    </lineage>
</organism>
<feature type="transmembrane region" description="Helical" evidence="2">
    <location>
        <begin position="54"/>
        <end position="74"/>
    </location>
</feature>
<name>A0A396I432_MEDTR</name>
<keyword evidence="2" id="KW-0812">Transmembrane</keyword>
<dbReference type="Gene3D" id="3.30.710.10">
    <property type="entry name" value="Potassium Channel Kv1.1, Chain A"/>
    <property type="match status" value="1"/>
</dbReference>
<dbReference type="Gramene" id="rna21570">
    <property type="protein sequence ID" value="RHN59528.1"/>
    <property type="gene ID" value="gene21570"/>
</dbReference>
<sequence length="100" mass="11468">MFSLISTSNYLDIKSLLDLTLMTAAGNIKDNTLAEIHKIFNIKNDYTTGEEEEVFYMLCLILFFLKCGSVMNLVGERLERQWAKHLGPAKRETPHSYPKP</sequence>
<keyword evidence="2" id="KW-0472">Membrane</keyword>
<dbReference type="AlphaFoldDB" id="A0A396I432"/>
<comment type="pathway">
    <text evidence="1">Protein modification; protein ubiquitination.</text>
</comment>
<gene>
    <name evidence="4" type="ORF">MtrunA17_Chr4g0014281</name>
</gene>
<dbReference type="Proteomes" id="UP000265566">
    <property type="component" value="Chromosome 4"/>
</dbReference>
<dbReference type="InterPro" id="IPR016897">
    <property type="entry name" value="SKP1"/>
</dbReference>
<dbReference type="SUPFAM" id="SSF81382">
    <property type="entry name" value="Skp1 dimerisation domain-like"/>
    <property type="match status" value="1"/>
</dbReference>
<dbReference type="InterPro" id="IPR036296">
    <property type="entry name" value="SKP1-like_dim_sf"/>
</dbReference>
<dbReference type="PANTHER" id="PTHR11165">
    <property type="entry name" value="SKP1"/>
    <property type="match status" value="1"/>
</dbReference>
<reference evidence="4" key="1">
    <citation type="journal article" date="2018" name="Nat. Plants">
        <title>Whole-genome landscape of Medicago truncatula symbiotic genes.</title>
        <authorList>
            <person name="Pecrix Y."/>
            <person name="Gamas P."/>
            <person name="Carrere S."/>
        </authorList>
    </citation>
    <scope>NUCLEOTIDE SEQUENCE</scope>
    <source>
        <tissue evidence="4">Leaves</tissue>
    </source>
</reference>
<comment type="caution">
    <text evidence="4">The sequence shown here is derived from an EMBL/GenBank/DDBJ whole genome shotgun (WGS) entry which is preliminary data.</text>
</comment>
<keyword evidence="2" id="KW-1133">Transmembrane helix</keyword>
<accession>A0A396I432</accession>
<evidence type="ECO:0000256" key="1">
    <source>
        <dbReference type="ARBA" id="ARBA00004906"/>
    </source>
</evidence>
<evidence type="ECO:0000259" key="3">
    <source>
        <dbReference type="Pfam" id="PF01466"/>
    </source>
</evidence>
<dbReference type="InterPro" id="IPR016072">
    <property type="entry name" value="Skp1_comp_dimer"/>
</dbReference>
<feature type="domain" description="SKP1 component dimerisation" evidence="3">
    <location>
        <begin position="14"/>
        <end position="54"/>
    </location>
</feature>